<dbReference type="PANTHER" id="PTHR42798:SF2">
    <property type="entry name" value="ABC TRANSPORTER ATP-BINDING PROTEIN MG467-RELATED"/>
    <property type="match status" value="1"/>
</dbReference>
<dbReference type="Pfam" id="PF00005">
    <property type="entry name" value="ABC_tran"/>
    <property type="match status" value="1"/>
</dbReference>
<name>A0A150IHK3_9EURY</name>
<reference evidence="2 3" key="1">
    <citation type="journal article" date="2016" name="ISME J.">
        <title>Chasing the elusive Euryarchaeota class WSA2: genomes reveal a uniquely fastidious methyl-reducing methanogen.</title>
        <authorList>
            <person name="Nobu M.K."/>
            <person name="Narihiro T."/>
            <person name="Kuroda K."/>
            <person name="Mei R."/>
            <person name="Liu W.T."/>
        </authorList>
    </citation>
    <scope>NUCLEOTIDE SEQUENCE [LARGE SCALE GENOMIC DNA]</scope>
    <source>
        <strain evidence="2">U1lsi0528_Bin089</strain>
    </source>
</reference>
<gene>
    <name evidence="2" type="ORF">AMQ74_01970</name>
</gene>
<dbReference type="Proteomes" id="UP000075578">
    <property type="component" value="Unassembled WGS sequence"/>
</dbReference>
<evidence type="ECO:0000259" key="1">
    <source>
        <dbReference type="Pfam" id="PF00005"/>
    </source>
</evidence>
<keyword evidence="2" id="KW-0067">ATP-binding</keyword>
<organism evidence="2 3">
    <name type="scientific">Candidatus Methanofastidiosum methylothiophilum</name>
    <dbReference type="NCBI Taxonomy" id="1705564"/>
    <lineage>
        <taxon>Archaea</taxon>
        <taxon>Methanobacteriati</taxon>
        <taxon>Methanobacteriota</taxon>
        <taxon>Stenosarchaea group</taxon>
        <taxon>Candidatus Methanofastidiosia</taxon>
        <taxon>Candidatus Methanofastidiosales</taxon>
        <taxon>Candidatus Methanofastidiosaceae</taxon>
        <taxon>Candidatus Methanofastidiosum</taxon>
    </lineage>
</organism>
<dbReference type="GO" id="GO:0016887">
    <property type="term" value="F:ATP hydrolysis activity"/>
    <property type="evidence" value="ECO:0007669"/>
    <property type="project" value="InterPro"/>
</dbReference>
<dbReference type="PANTHER" id="PTHR42798">
    <property type="entry name" value="LIPOPROTEIN-RELEASING SYSTEM ATP-BINDING PROTEIN LOLD"/>
    <property type="match status" value="1"/>
</dbReference>
<feature type="domain" description="ABC transporter" evidence="1">
    <location>
        <begin position="8"/>
        <end position="99"/>
    </location>
</feature>
<dbReference type="GO" id="GO:0005524">
    <property type="term" value="F:ATP binding"/>
    <property type="evidence" value="ECO:0007669"/>
    <property type="project" value="UniProtKB-KW"/>
</dbReference>
<evidence type="ECO:0000313" key="2">
    <source>
        <dbReference type="EMBL" id="KYC44427.1"/>
    </source>
</evidence>
<dbReference type="AlphaFoldDB" id="A0A150IHK3"/>
<accession>A0A150IHK3</accession>
<dbReference type="EMBL" id="LNGD01000289">
    <property type="protein sequence ID" value="KYC44427.1"/>
    <property type="molecule type" value="Genomic_DNA"/>
</dbReference>
<dbReference type="InterPro" id="IPR027417">
    <property type="entry name" value="P-loop_NTPase"/>
</dbReference>
<comment type="caution">
    <text evidence="2">The sequence shown here is derived from an EMBL/GenBank/DDBJ whole genome shotgun (WGS) entry which is preliminary data.</text>
</comment>
<keyword evidence="2" id="KW-0547">Nucleotide-binding</keyword>
<evidence type="ECO:0000313" key="3">
    <source>
        <dbReference type="Proteomes" id="UP000075578"/>
    </source>
</evidence>
<sequence>MSDRKLSEFRGRTIGFIFQFFNLQEYLDAQNNVMIPMLFSGVKRDEAATRALELLEKVHLKKRAHHYPNQLSGGELQRVAIARSLANDPKLLLADEPTANLDRKSANVVLELFEEISANGVSIVVITHDPYVSSRFKNIIHISDGKIIPA</sequence>
<dbReference type="InterPro" id="IPR017871">
    <property type="entry name" value="ABC_transporter-like_CS"/>
</dbReference>
<dbReference type="SUPFAM" id="SSF52540">
    <property type="entry name" value="P-loop containing nucleoside triphosphate hydrolases"/>
    <property type="match status" value="1"/>
</dbReference>
<proteinExistence type="predicted"/>
<dbReference type="PROSITE" id="PS00211">
    <property type="entry name" value="ABC_TRANSPORTER_1"/>
    <property type="match status" value="1"/>
</dbReference>
<dbReference type="InterPro" id="IPR003439">
    <property type="entry name" value="ABC_transporter-like_ATP-bd"/>
</dbReference>
<protein>
    <submittedName>
        <fullName evidence="2">Putative ABC transporter ATP-binding protein</fullName>
    </submittedName>
</protein>
<dbReference type="Gene3D" id="3.40.50.300">
    <property type="entry name" value="P-loop containing nucleotide triphosphate hydrolases"/>
    <property type="match status" value="1"/>
</dbReference>